<dbReference type="AlphaFoldDB" id="A0A0K0D2A3"/>
<sequence length="114" mass="13303">LRKEGHKIEGLAEGERTTMKFEIEKLNNENLEKNRKEFSECHERELAAVREQRHLKEDDFRSAMDKVHVLTEEKAVTDSELANLQEMLEQKQSEHGLIVGFITCLRGEYYGALQ</sequence>
<protein>
    <submittedName>
        <fullName evidence="2">Myosin_tail_1 domain-containing protein</fullName>
    </submittedName>
</protein>
<reference evidence="1" key="1">
    <citation type="submission" date="2012-09" db="EMBL/GenBank/DDBJ databases">
        <authorList>
            <person name="Martin A.A."/>
        </authorList>
    </citation>
    <scope>NUCLEOTIDE SEQUENCE</scope>
</reference>
<organism evidence="1 2">
    <name type="scientific">Angiostrongylus cantonensis</name>
    <name type="common">Rat lungworm</name>
    <dbReference type="NCBI Taxonomy" id="6313"/>
    <lineage>
        <taxon>Eukaryota</taxon>
        <taxon>Metazoa</taxon>
        <taxon>Ecdysozoa</taxon>
        <taxon>Nematoda</taxon>
        <taxon>Chromadorea</taxon>
        <taxon>Rhabditida</taxon>
        <taxon>Rhabditina</taxon>
        <taxon>Rhabditomorpha</taxon>
        <taxon>Strongyloidea</taxon>
        <taxon>Metastrongylidae</taxon>
        <taxon>Angiostrongylus</taxon>
    </lineage>
</organism>
<dbReference type="Proteomes" id="UP000035642">
    <property type="component" value="Unassembled WGS sequence"/>
</dbReference>
<evidence type="ECO:0000313" key="2">
    <source>
        <dbReference type="WBParaSite" id="ACAC_0000419801-mRNA-1"/>
    </source>
</evidence>
<accession>A0A0K0D2A3</accession>
<proteinExistence type="predicted"/>
<dbReference type="WBParaSite" id="ACAC_0000419801-mRNA-1">
    <property type="protein sequence ID" value="ACAC_0000419801-mRNA-1"/>
    <property type="gene ID" value="ACAC_0000419801"/>
</dbReference>
<keyword evidence="1" id="KW-1185">Reference proteome</keyword>
<name>A0A0K0D2A3_ANGCA</name>
<reference evidence="2" key="2">
    <citation type="submission" date="2017-02" db="UniProtKB">
        <authorList>
            <consortium name="WormBaseParasite"/>
        </authorList>
    </citation>
    <scope>IDENTIFICATION</scope>
</reference>
<evidence type="ECO:0000313" key="1">
    <source>
        <dbReference type="Proteomes" id="UP000035642"/>
    </source>
</evidence>